<gene>
    <name evidence="1" type="ORF">P7H27_02395</name>
</gene>
<name>A0ABU3F866_9ENTE</name>
<keyword evidence="2" id="KW-1185">Reference proteome</keyword>
<evidence type="ECO:0000313" key="2">
    <source>
        <dbReference type="Proteomes" id="UP001181046"/>
    </source>
</evidence>
<proteinExistence type="predicted"/>
<comment type="caution">
    <text evidence="1">The sequence shown here is derived from an EMBL/GenBank/DDBJ whole genome shotgun (WGS) entry which is preliminary data.</text>
</comment>
<dbReference type="EMBL" id="JARQAJ010000001">
    <property type="protein sequence ID" value="MDT2758631.1"/>
    <property type="molecule type" value="Genomic_DNA"/>
</dbReference>
<sequence length="70" mass="7925">MLKLSGTFENSLGKMHHWSFSDPNKDLTSAEVRVQLEKLSELALFEKDGAQLFTHVTSAKFVEVIETPLF</sequence>
<evidence type="ECO:0000313" key="1">
    <source>
        <dbReference type="EMBL" id="MDT2758631.1"/>
    </source>
</evidence>
<accession>A0ABU3F866</accession>
<dbReference type="Proteomes" id="UP001181046">
    <property type="component" value="Unassembled WGS sequence"/>
</dbReference>
<reference evidence="1" key="1">
    <citation type="submission" date="2023-03" db="EMBL/GenBank/DDBJ databases">
        <authorList>
            <person name="Shen W."/>
            <person name="Cai J."/>
        </authorList>
    </citation>
    <scope>NUCLEOTIDE SEQUENCE</scope>
    <source>
        <strain evidence="1">P66-3</strain>
    </source>
</reference>
<protein>
    <submittedName>
        <fullName evidence="1">DUF2922 domain-containing protein</fullName>
    </submittedName>
</protein>
<dbReference type="InterPro" id="IPR021321">
    <property type="entry name" value="DUF2922"/>
</dbReference>
<dbReference type="RefSeq" id="WP_137617761.1">
    <property type="nucleotide sequence ID" value="NZ_BJDX01000001.1"/>
</dbReference>
<organism evidence="1 2">
    <name type="scientific">Enterococcus xiangfangensis</name>
    <dbReference type="NCBI Taxonomy" id="1296537"/>
    <lineage>
        <taxon>Bacteria</taxon>
        <taxon>Bacillati</taxon>
        <taxon>Bacillota</taxon>
        <taxon>Bacilli</taxon>
        <taxon>Lactobacillales</taxon>
        <taxon>Enterococcaceae</taxon>
        <taxon>Enterococcus</taxon>
    </lineage>
</organism>
<dbReference type="Pfam" id="PF11148">
    <property type="entry name" value="DUF2922"/>
    <property type="match status" value="1"/>
</dbReference>